<reference evidence="1 2" key="1">
    <citation type="journal article" date="2014" name="Virology">
        <title>The complete genome sequence of the Alphaentomopoxvirus Anomala cuprea entomopoxvirus, including its terminal hairpin loop sequences, suggests a potentially unique mode of apoptosis inhibition and mode of DNA replication.</title>
        <authorList>
            <person name="Mitsuhashi W."/>
            <person name="Miyamoto K."/>
            <person name="Wada S."/>
        </authorList>
    </citation>
    <scope>NUCLEOTIDE SEQUENCE [LARGE SCALE GENOMIC DNA]</scope>
    <source>
        <strain evidence="1">CV6M</strain>
    </source>
</reference>
<dbReference type="Proteomes" id="UP000174145">
    <property type="component" value="Segment"/>
</dbReference>
<sequence length="394" mass="45234">MIILILILFFYIYIMYNSNKQIIYRKYPITNYYLLKLHFNAIGDGNADDTDSFYKFIKILSNNGGTGIIENGNYKIKLLKINCKKKIIIQGENKYDTCLIKNTNGNFITVLESDHIEIKNITLKCEYSSKKYKGHGICIVRSNNCVIDNCNVYDYLGSGIIAYTNSTSIYKNIIIKNCYSNSKFAYMEYNNIYDKISNKRHLQCIGIIIADYYYSTIDNCRSEYNNFYGLELKQNGKYNRIINCYARYCAIGIGLGSSDCKSNDYASIYNNYIKNCDIGIVIGKCNFIHISNINIIYTTRLQNYNPIKIENGNNSNIENINIILYGKSSSVPLRIIGNANNNCINISNIYNNGVSFKILLDDETQNNIIKISHTEVSIDNIIINNIKNQLYINI</sequence>
<evidence type="ECO:0000313" key="1">
    <source>
        <dbReference type="EMBL" id="BAO49595.1"/>
    </source>
</evidence>
<dbReference type="RefSeq" id="YP_009001708.1">
    <property type="nucleotide sequence ID" value="NC_023426.1"/>
</dbReference>
<dbReference type="Gene3D" id="2.160.20.10">
    <property type="entry name" value="Single-stranded right-handed beta-helix, Pectin lyase-like"/>
    <property type="match status" value="1"/>
</dbReference>
<name>W6JL68_9POXV</name>
<dbReference type="InterPro" id="IPR012334">
    <property type="entry name" value="Pectin_lyas_fold"/>
</dbReference>
<dbReference type="SUPFAM" id="SSF51126">
    <property type="entry name" value="Pectin lyase-like"/>
    <property type="match status" value="1"/>
</dbReference>
<dbReference type="KEGG" id="vg:18263664"/>
<dbReference type="SMART" id="SM00710">
    <property type="entry name" value="PbH1"/>
    <property type="match status" value="6"/>
</dbReference>
<dbReference type="InterPro" id="IPR011050">
    <property type="entry name" value="Pectin_lyase_fold/virulence"/>
</dbReference>
<protein>
    <submittedName>
        <fullName evidence="1">Right handed beta helix region containing protein</fullName>
    </submittedName>
</protein>
<organism evidence="1 2">
    <name type="scientific">Alphaentomopoxvirus acuprea</name>
    <dbReference type="NCBI Taxonomy" id="62099"/>
    <lineage>
        <taxon>Viruses</taxon>
        <taxon>Varidnaviria</taxon>
        <taxon>Bamfordvirae</taxon>
        <taxon>Nucleocytoviricota</taxon>
        <taxon>Pokkesviricetes</taxon>
        <taxon>Chitovirales</taxon>
        <taxon>Poxviridae</taxon>
        <taxon>Entomopoxvirinae</taxon>
        <taxon>Alphaentomopoxvirus</taxon>
    </lineage>
</organism>
<keyword evidence="2" id="KW-1185">Reference proteome</keyword>
<dbReference type="EMBL" id="AP013055">
    <property type="protein sequence ID" value="BAO49595.1"/>
    <property type="molecule type" value="Genomic_DNA"/>
</dbReference>
<dbReference type="InterPro" id="IPR006626">
    <property type="entry name" value="PbH1"/>
</dbReference>
<proteinExistence type="predicted"/>
<dbReference type="GeneID" id="18263664"/>
<evidence type="ECO:0000313" key="2">
    <source>
        <dbReference type="Proteomes" id="UP000174145"/>
    </source>
</evidence>
<accession>W6JL68</accession>